<reference evidence="2 3" key="1">
    <citation type="submission" date="2019-03" db="EMBL/GenBank/DDBJ databases">
        <title>Genomic Encyclopedia of Type Strains, Phase IV (KMG-IV): sequencing the most valuable type-strain genomes for metagenomic binning, comparative biology and taxonomic classification.</title>
        <authorList>
            <person name="Goeker M."/>
        </authorList>
    </citation>
    <scope>NUCLEOTIDE SEQUENCE [LARGE SCALE GENOMIC DNA]</scope>
    <source>
        <strain evidence="2 3">DSM 102852</strain>
    </source>
</reference>
<gene>
    <name evidence="2" type="ORF">DFR44_13112</name>
</gene>
<evidence type="ECO:0000313" key="2">
    <source>
        <dbReference type="EMBL" id="TDR28912.1"/>
    </source>
</evidence>
<dbReference type="OrthoDB" id="7620568at2"/>
<name>A0A4R6Y0P2_9BURK</name>
<dbReference type="InterPro" id="IPR029114">
    <property type="entry name" value="Ntox24"/>
</dbReference>
<sequence>MPPKIYVTSYAAYDSNGMIVKRVDMTGASHAGVPTPHVIEYGRNVLPNGQVRVQTPRGNLICPHFNGHFKQLF</sequence>
<dbReference type="AlphaFoldDB" id="A0A4R6Y0P2"/>
<dbReference type="Proteomes" id="UP000294480">
    <property type="component" value="Unassembled WGS sequence"/>
</dbReference>
<proteinExistence type="predicted"/>
<evidence type="ECO:0000259" key="1">
    <source>
        <dbReference type="Pfam" id="PF15529"/>
    </source>
</evidence>
<feature type="domain" description="Bacterial toxin 24" evidence="1">
    <location>
        <begin position="7"/>
        <end position="51"/>
    </location>
</feature>
<evidence type="ECO:0000313" key="3">
    <source>
        <dbReference type="Proteomes" id="UP000294480"/>
    </source>
</evidence>
<organism evidence="2 3">
    <name type="scientific">Hydromonas duriensis</name>
    <dbReference type="NCBI Taxonomy" id="1527608"/>
    <lineage>
        <taxon>Bacteria</taxon>
        <taxon>Pseudomonadati</taxon>
        <taxon>Pseudomonadota</taxon>
        <taxon>Betaproteobacteria</taxon>
        <taxon>Burkholderiales</taxon>
        <taxon>Burkholderiaceae</taxon>
        <taxon>Hydromonas</taxon>
    </lineage>
</organism>
<comment type="caution">
    <text evidence="2">The sequence shown here is derived from an EMBL/GenBank/DDBJ whole genome shotgun (WGS) entry which is preliminary data.</text>
</comment>
<dbReference type="EMBL" id="SNZE01000031">
    <property type="protein sequence ID" value="TDR28912.1"/>
    <property type="molecule type" value="Genomic_DNA"/>
</dbReference>
<dbReference type="RefSeq" id="WP_133621468.1">
    <property type="nucleotide sequence ID" value="NZ_SNZE01000031.1"/>
</dbReference>
<protein>
    <submittedName>
        <fullName evidence="2">Putative RNase toxin 24 of polymorphic toxin system</fullName>
    </submittedName>
</protein>
<accession>A0A4R6Y0P2</accession>
<dbReference type="Pfam" id="PF15529">
    <property type="entry name" value="Ntox24"/>
    <property type="match status" value="1"/>
</dbReference>
<keyword evidence="3" id="KW-1185">Reference proteome</keyword>